<evidence type="ECO:0000259" key="5">
    <source>
        <dbReference type="Pfam" id="PF02384"/>
    </source>
</evidence>
<protein>
    <recommendedName>
        <fullName evidence="1">site-specific DNA-methyltransferase (adenine-specific)</fullName>
        <ecNumber evidence="1">2.1.1.72</ecNumber>
    </recommendedName>
</protein>
<evidence type="ECO:0000313" key="8">
    <source>
        <dbReference type="EMBL" id="MCV3215749.1"/>
    </source>
</evidence>
<sequence>MSKLLVSQYHTEVEKIIQYGGSRKETSIRVAFQNLINEYCKPRDFQLIPELDYKTRNGKIVYPDGTVKDALRLDWGYWESKDQYDNLNQEIDKKLAKGYPDSNILFEDSQTAVLIQSGNETLRVSMRDADALDEIITHFINYIRPEVKDFREAIEVFKTDLPTILIALRNLIDIQSETNAEFQYSRAKFWHICKESINPEVTLLDIREMMIQHILTEDIFINIFNESQFHQENNIARELQQVINTFFTGSTKRNTLSTIERYYGVIRRTAANIYNHHEKQKFLKALYENFYKAYNPKAADRLGIVYTPNEVVRFMIESVDYLVHNNFGKLLADQDVEILDPATGTATFITELIDYLPKDKLEYKYKHEIRCNEVAILPYYIANLNIEYTYKQKMGVYEEFENICFVDTLEHTSFEGKQMNLFAMSLENTKRIKQQNETNISVIMGNPPYNAKQDNFNDNNANRAYPEVDKRIKETYIKRGTAQNKNALYDMYVRFMRWASDRLSKNGIVALITNSSFIDSKTFDGFRKVVSDEFSEIYIIDLGGNIRTGDKSGSVFGVQVGTAITFMVKKVETRNTKSLPCRIFYTKLPQDSAEAKLNFLAQTRLDQISFEHINPDEKNNWINLSDNDFDCLIPVIAKDVKAGLAEQAIFKLFSRGIATQRDEWVYDFSKAKLENRMKFFVDVYERKRRTNEELGFNIKWDAELSRYLERDISKKYDENSIVTSIYRPFTQKYLYFDKHFNGRTYQWFDIYRENDSQNKYIAFSALGNTKPFHCLATNSIIDLHLTGDSQCLPLYRYDKDGNRIDNITDWGLKQFQNQYNDTTITKLDIFHYTYAVLHNPLYRQKYELNLKREFPRLPFYNDFHSFVSWGKQLMELHINYETVTPYSLKRIDLHEGECRDAKFCVSTPKAKLKADRINQTIILDDVTTLKDVPKLAWEYQLGNRCALMWILDQYKEKKPKDPTIAEKLHNYHFADYKEQVIDLLQRVCTVSVETMQIIQQMKGEK</sequence>
<dbReference type="InterPro" id="IPR041635">
    <property type="entry name" value="Type_ISP_LLaBIII_C"/>
</dbReference>
<evidence type="ECO:0000256" key="3">
    <source>
        <dbReference type="ARBA" id="ARBA00022679"/>
    </source>
</evidence>
<dbReference type="InterPro" id="IPR003356">
    <property type="entry name" value="DNA_methylase_A-5"/>
</dbReference>
<dbReference type="PANTHER" id="PTHR33841:SF1">
    <property type="entry name" value="DNA METHYLTRANSFERASE A"/>
    <property type="match status" value="1"/>
</dbReference>
<dbReference type="Gene3D" id="3.40.50.150">
    <property type="entry name" value="Vaccinia Virus protein VP39"/>
    <property type="match status" value="1"/>
</dbReference>
<dbReference type="EMBL" id="JAOWRF010000282">
    <property type="protein sequence ID" value="MCV3215749.1"/>
    <property type="molecule type" value="Genomic_DNA"/>
</dbReference>
<dbReference type="SUPFAM" id="SSF53335">
    <property type="entry name" value="S-adenosyl-L-methionine-dependent methyltransferases"/>
    <property type="match status" value="1"/>
</dbReference>
<feature type="domain" description="DNA methylase adenine-specific" evidence="5">
    <location>
        <begin position="282"/>
        <end position="516"/>
    </location>
</feature>
<accession>A0ABT3B323</accession>
<dbReference type="GO" id="GO:0008168">
    <property type="term" value="F:methyltransferase activity"/>
    <property type="evidence" value="ECO:0007669"/>
    <property type="project" value="UniProtKB-KW"/>
</dbReference>
<evidence type="ECO:0000256" key="4">
    <source>
        <dbReference type="ARBA" id="ARBA00047942"/>
    </source>
</evidence>
<dbReference type="Pfam" id="PF18135">
    <property type="entry name" value="Type_ISP_C"/>
    <property type="match status" value="1"/>
</dbReference>
<dbReference type="GO" id="GO:0032259">
    <property type="term" value="P:methylation"/>
    <property type="evidence" value="ECO:0007669"/>
    <property type="project" value="UniProtKB-KW"/>
</dbReference>
<organism evidence="8 9">
    <name type="scientific">Plectonema radiosum NIES-515</name>
    <dbReference type="NCBI Taxonomy" id="2986073"/>
    <lineage>
        <taxon>Bacteria</taxon>
        <taxon>Bacillati</taxon>
        <taxon>Cyanobacteriota</taxon>
        <taxon>Cyanophyceae</taxon>
        <taxon>Oscillatoriophycideae</taxon>
        <taxon>Oscillatoriales</taxon>
        <taxon>Microcoleaceae</taxon>
        <taxon>Plectonema</taxon>
    </lineage>
</organism>
<dbReference type="RefSeq" id="WP_263747399.1">
    <property type="nucleotide sequence ID" value="NZ_JAOWRF010000282.1"/>
</dbReference>
<gene>
    <name evidence="8" type="ORF">OGM63_19925</name>
</gene>
<dbReference type="InterPro" id="IPR029063">
    <property type="entry name" value="SAM-dependent_MTases_sf"/>
</dbReference>
<keyword evidence="2 8" id="KW-0489">Methyltransferase</keyword>
<dbReference type="Pfam" id="PF22240">
    <property type="entry name" value="ISP_coupler"/>
    <property type="match status" value="1"/>
</dbReference>
<dbReference type="EC" id="2.1.1.72" evidence="1"/>
<evidence type="ECO:0000313" key="9">
    <source>
        <dbReference type="Proteomes" id="UP001526143"/>
    </source>
</evidence>
<evidence type="ECO:0000256" key="2">
    <source>
        <dbReference type="ARBA" id="ARBA00022603"/>
    </source>
</evidence>
<evidence type="ECO:0000259" key="7">
    <source>
        <dbReference type="Pfam" id="PF22240"/>
    </source>
</evidence>
<dbReference type="Pfam" id="PF02384">
    <property type="entry name" value="N6_Mtase"/>
    <property type="match status" value="1"/>
</dbReference>
<name>A0ABT3B323_9CYAN</name>
<reference evidence="8 9" key="1">
    <citation type="submission" date="2022-10" db="EMBL/GenBank/DDBJ databases">
        <title>Identification of biosynthetic pathway for the production of the potent trypsin inhibitor radiosumin.</title>
        <authorList>
            <person name="Fewer D.P."/>
            <person name="Delbaje E."/>
            <person name="Ouyang X."/>
            <person name="Agostino P.D."/>
            <person name="Wahlsten M."/>
            <person name="Jokela J."/>
            <person name="Permi P."/>
            <person name="Haapaniemi E."/>
            <person name="Koistinen H."/>
        </authorList>
    </citation>
    <scope>NUCLEOTIDE SEQUENCE [LARGE SCALE GENOMIC DNA]</scope>
    <source>
        <strain evidence="8 9">NIES-515</strain>
    </source>
</reference>
<keyword evidence="3" id="KW-0808">Transferase</keyword>
<keyword evidence="9" id="KW-1185">Reference proteome</keyword>
<dbReference type="InterPro" id="IPR050953">
    <property type="entry name" value="N4_N6_ade-DNA_methylase"/>
</dbReference>
<proteinExistence type="predicted"/>
<comment type="catalytic activity">
    <reaction evidence="4">
        <text>a 2'-deoxyadenosine in DNA + S-adenosyl-L-methionine = an N(6)-methyl-2'-deoxyadenosine in DNA + S-adenosyl-L-homocysteine + H(+)</text>
        <dbReference type="Rhea" id="RHEA:15197"/>
        <dbReference type="Rhea" id="RHEA-COMP:12418"/>
        <dbReference type="Rhea" id="RHEA-COMP:12419"/>
        <dbReference type="ChEBI" id="CHEBI:15378"/>
        <dbReference type="ChEBI" id="CHEBI:57856"/>
        <dbReference type="ChEBI" id="CHEBI:59789"/>
        <dbReference type="ChEBI" id="CHEBI:90615"/>
        <dbReference type="ChEBI" id="CHEBI:90616"/>
        <dbReference type="EC" id="2.1.1.72"/>
    </reaction>
</comment>
<dbReference type="PANTHER" id="PTHR33841">
    <property type="entry name" value="DNA METHYLTRANSFERASE YEEA-RELATED"/>
    <property type="match status" value="1"/>
</dbReference>
<feature type="domain" description="Type ISP restriction-modification enzyme LLaBIII C-terminal specificity" evidence="6">
    <location>
        <begin position="648"/>
        <end position="983"/>
    </location>
</feature>
<comment type="caution">
    <text evidence="8">The sequence shown here is derived from an EMBL/GenBank/DDBJ whole genome shotgun (WGS) entry which is preliminary data.</text>
</comment>
<dbReference type="InterPro" id="IPR053980">
    <property type="entry name" value="ISP_coupler"/>
</dbReference>
<dbReference type="Proteomes" id="UP001526143">
    <property type="component" value="Unassembled WGS sequence"/>
</dbReference>
<evidence type="ECO:0000259" key="6">
    <source>
        <dbReference type="Pfam" id="PF18135"/>
    </source>
</evidence>
<evidence type="ECO:0000256" key="1">
    <source>
        <dbReference type="ARBA" id="ARBA00011900"/>
    </source>
</evidence>
<feature type="domain" description="Type ISP restriction-modification enzyme coupler" evidence="7">
    <location>
        <begin position="176"/>
        <end position="276"/>
    </location>
</feature>
<dbReference type="PRINTS" id="PR00507">
    <property type="entry name" value="N12N6MTFRASE"/>
</dbReference>